<proteinExistence type="predicted"/>
<evidence type="ECO:0000313" key="1">
    <source>
        <dbReference type="EMBL" id="CAI2199846.1"/>
    </source>
</evidence>
<evidence type="ECO:0000313" key="2">
    <source>
        <dbReference type="Proteomes" id="UP001153678"/>
    </source>
</evidence>
<keyword evidence="2" id="KW-1185">Reference proteome</keyword>
<feature type="non-terminal residue" evidence="1">
    <location>
        <position position="1"/>
    </location>
</feature>
<comment type="caution">
    <text evidence="1">The sequence shown here is derived from an EMBL/GenBank/DDBJ whole genome shotgun (WGS) entry which is preliminary data.</text>
</comment>
<dbReference type="AlphaFoldDB" id="A0A9W4TBU0"/>
<reference evidence="1" key="1">
    <citation type="submission" date="2022-08" db="EMBL/GenBank/DDBJ databases">
        <authorList>
            <person name="Kallberg Y."/>
            <person name="Tangrot J."/>
            <person name="Rosling A."/>
        </authorList>
    </citation>
    <scope>NUCLEOTIDE SEQUENCE</scope>
    <source>
        <strain evidence="1">Wild A</strain>
    </source>
</reference>
<dbReference type="EMBL" id="CAMKVN010022480">
    <property type="protein sequence ID" value="CAI2199846.1"/>
    <property type="molecule type" value="Genomic_DNA"/>
</dbReference>
<dbReference type="OrthoDB" id="2430526at2759"/>
<accession>A0A9W4TBU0</accession>
<dbReference type="Proteomes" id="UP001153678">
    <property type="component" value="Unassembled WGS sequence"/>
</dbReference>
<sequence>EEKRVELVKSKTLGPEFNKKHLKAIYTSRSLNSLIFWSRSLMSPLNFVQ</sequence>
<protein>
    <submittedName>
        <fullName evidence="1">7225_t:CDS:1</fullName>
    </submittedName>
</protein>
<gene>
    <name evidence="1" type="ORF">FWILDA_LOCUS19276</name>
</gene>
<feature type="non-terminal residue" evidence="1">
    <location>
        <position position="49"/>
    </location>
</feature>
<name>A0A9W4TBU0_9GLOM</name>
<organism evidence="1 2">
    <name type="scientific">Funneliformis geosporum</name>
    <dbReference type="NCBI Taxonomy" id="1117311"/>
    <lineage>
        <taxon>Eukaryota</taxon>
        <taxon>Fungi</taxon>
        <taxon>Fungi incertae sedis</taxon>
        <taxon>Mucoromycota</taxon>
        <taxon>Glomeromycotina</taxon>
        <taxon>Glomeromycetes</taxon>
        <taxon>Glomerales</taxon>
        <taxon>Glomeraceae</taxon>
        <taxon>Funneliformis</taxon>
    </lineage>
</organism>